<evidence type="ECO:0000313" key="11">
    <source>
        <dbReference type="Proteomes" id="UP000824469"/>
    </source>
</evidence>
<dbReference type="GO" id="GO:0005524">
    <property type="term" value="F:ATP binding"/>
    <property type="evidence" value="ECO:0007669"/>
    <property type="project" value="UniProtKB-KW"/>
</dbReference>
<evidence type="ECO:0000256" key="4">
    <source>
        <dbReference type="ARBA" id="ARBA00022741"/>
    </source>
</evidence>
<sequence>VAGISVVGQDYYGVFPLRGKLLNVREATTHQQMENKDKILGLQEDKIYDIIKSLRYGQLMIMTDQVSLVAWTIQGLGTSTSKEGKEYFIDLDKHKKDFVWVDEKDGDVIELAFNRKKIEARKNWLRQFE</sequence>
<evidence type="ECO:0000256" key="1">
    <source>
        <dbReference type="ARBA" id="ARBA00000185"/>
    </source>
</evidence>
<dbReference type="InterPro" id="IPR013760">
    <property type="entry name" value="Topo_IIA-like_dom_sf"/>
</dbReference>
<organism evidence="10 11">
    <name type="scientific">Taxus chinensis</name>
    <name type="common">Chinese yew</name>
    <name type="synonym">Taxus wallichiana var. chinensis</name>
    <dbReference type="NCBI Taxonomy" id="29808"/>
    <lineage>
        <taxon>Eukaryota</taxon>
        <taxon>Viridiplantae</taxon>
        <taxon>Streptophyta</taxon>
        <taxon>Embryophyta</taxon>
        <taxon>Tracheophyta</taxon>
        <taxon>Spermatophyta</taxon>
        <taxon>Pinopsida</taxon>
        <taxon>Pinidae</taxon>
        <taxon>Conifers II</taxon>
        <taxon>Cupressales</taxon>
        <taxon>Taxaceae</taxon>
        <taxon>Taxus</taxon>
    </lineage>
</organism>
<evidence type="ECO:0000256" key="7">
    <source>
        <dbReference type="ARBA" id="ARBA00023125"/>
    </source>
</evidence>
<comment type="cofactor">
    <cofactor evidence="2">
        <name>Mg(2+)</name>
        <dbReference type="ChEBI" id="CHEBI:18420"/>
    </cofactor>
</comment>
<evidence type="ECO:0000256" key="5">
    <source>
        <dbReference type="ARBA" id="ARBA00022840"/>
    </source>
</evidence>
<proteinExistence type="predicted"/>
<dbReference type="Gene3D" id="3.40.50.670">
    <property type="match status" value="2"/>
</dbReference>
<dbReference type="GO" id="GO:0000712">
    <property type="term" value="P:resolution of meiotic recombination intermediates"/>
    <property type="evidence" value="ECO:0007669"/>
    <property type="project" value="TreeGrafter"/>
</dbReference>
<keyword evidence="5" id="KW-0067">ATP-binding</keyword>
<keyword evidence="8" id="KW-0413">Isomerase</keyword>
<dbReference type="PANTHER" id="PTHR10169:SF38">
    <property type="entry name" value="DNA TOPOISOMERASE 2"/>
    <property type="match status" value="1"/>
</dbReference>
<name>A0AA38LIR8_TAXCH</name>
<feature type="non-terminal residue" evidence="10">
    <location>
        <position position="1"/>
    </location>
</feature>
<evidence type="ECO:0000256" key="2">
    <source>
        <dbReference type="ARBA" id="ARBA00001946"/>
    </source>
</evidence>
<keyword evidence="4" id="KW-0547">Nucleotide-binding</keyword>
<gene>
    <name evidence="10" type="ORF">KI387_006386</name>
</gene>
<keyword evidence="7" id="KW-0238">DNA-binding</keyword>
<dbReference type="GO" id="GO:0005634">
    <property type="term" value="C:nucleus"/>
    <property type="evidence" value="ECO:0007669"/>
    <property type="project" value="TreeGrafter"/>
</dbReference>
<dbReference type="EC" id="5.6.2.2" evidence="3"/>
<evidence type="ECO:0000256" key="6">
    <source>
        <dbReference type="ARBA" id="ARBA00023029"/>
    </source>
</evidence>
<keyword evidence="6" id="KW-0799">Topoisomerase</keyword>
<reference evidence="10 11" key="1">
    <citation type="journal article" date="2021" name="Nat. Plants">
        <title>The Taxus genome provides insights into paclitaxel biosynthesis.</title>
        <authorList>
            <person name="Xiong X."/>
            <person name="Gou J."/>
            <person name="Liao Q."/>
            <person name="Li Y."/>
            <person name="Zhou Q."/>
            <person name="Bi G."/>
            <person name="Li C."/>
            <person name="Du R."/>
            <person name="Wang X."/>
            <person name="Sun T."/>
            <person name="Guo L."/>
            <person name="Liang H."/>
            <person name="Lu P."/>
            <person name="Wu Y."/>
            <person name="Zhang Z."/>
            <person name="Ro D.K."/>
            <person name="Shang Y."/>
            <person name="Huang S."/>
            <person name="Yan J."/>
        </authorList>
    </citation>
    <scope>NUCLEOTIDE SEQUENCE [LARGE SCALE GENOMIC DNA]</scope>
    <source>
        <strain evidence="10">Ta-2019</strain>
    </source>
</reference>
<evidence type="ECO:0000256" key="8">
    <source>
        <dbReference type="ARBA" id="ARBA00023235"/>
    </source>
</evidence>
<feature type="non-terminal residue" evidence="10">
    <location>
        <position position="129"/>
    </location>
</feature>
<feature type="domain" description="C-terminal associated" evidence="9">
    <location>
        <begin position="74"/>
        <end position="129"/>
    </location>
</feature>
<dbReference type="SUPFAM" id="SSF56719">
    <property type="entry name" value="Type II DNA topoisomerase"/>
    <property type="match status" value="1"/>
</dbReference>
<dbReference type="GO" id="GO:0000819">
    <property type="term" value="P:sister chromatid segregation"/>
    <property type="evidence" value="ECO:0007669"/>
    <property type="project" value="TreeGrafter"/>
</dbReference>
<protein>
    <recommendedName>
        <fullName evidence="3">DNA topoisomerase (ATP-hydrolyzing)</fullName>
        <ecNumber evidence="3">5.6.2.2</ecNumber>
    </recommendedName>
</protein>
<dbReference type="GO" id="GO:0003918">
    <property type="term" value="F:DNA topoisomerase type II (double strand cut, ATP-hydrolyzing) activity"/>
    <property type="evidence" value="ECO:0007669"/>
    <property type="project" value="UniProtKB-EC"/>
</dbReference>
<comment type="catalytic activity">
    <reaction evidence="1">
        <text>ATP-dependent breakage, passage and rejoining of double-stranded DNA.</text>
        <dbReference type="EC" id="5.6.2.2"/>
    </reaction>
</comment>
<dbReference type="InterPro" id="IPR031660">
    <property type="entry name" value="TOPRIM_C"/>
</dbReference>
<evidence type="ECO:0000256" key="3">
    <source>
        <dbReference type="ARBA" id="ARBA00012895"/>
    </source>
</evidence>
<evidence type="ECO:0000259" key="9">
    <source>
        <dbReference type="Pfam" id="PF16898"/>
    </source>
</evidence>
<keyword evidence="11" id="KW-1185">Reference proteome</keyword>
<dbReference type="PANTHER" id="PTHR10169">
    <property type="entry name" value="DNA TOPOISOMERASE/GYRASE"/>
    <property type="match status" value="1"/>
</dbReference>
<comment type="caution">
    <text evidence="10">The sequence shown here is derived from an EMBL/GenBank/DDBJ whole genome shotgun (WGS) entry which is preliminary data.</text>
</comment>
<dbReference type="AlphaFoldDB" id="A0AA38LIR8"/>
<dbReference type="GO" id="GO:0006265">
    <property type="term" value="P:DNA topological change"/>
    <property type="evidence" value="ECO:0007669"/>
    <property type="project" value="InterPro"/>
</dbReference>
<dbReference type="EMBL" id="JAHRHJ020000002">
    <property type="protein sequence ID" value="KAH9326208.1"/>
    <property type="molecule type" value="Genomic_DNA"/>
</dbReference>
<dbReference type="Proteomes" id="UP000824469">
    <property type="component" value="Unassembled WGS sequence"/>
</dbReference>
<dbReference type="InterPro" id="IPR050634">
    <property type="entry name" value="DNA_Topoisomerase_II"/>
</dbReference>
<dbReference type="FunFam" id="3.40.50.670:FF:000001">
    <property type="entry name" value="DNA topoisomerase 2"/>
    <property type="match status" value="1"/>
</dbReference>
<dbReference type="InterPro" id="IPR013759">
    <property type="entry name" value="Topo_IIA_B_C"/>
</dbReference>
<dbReference type="GO" id="GO:0003677">
    <property type="term" value="F:DNA binding"/>
    <property type="evidence" value="ECO:0007669"/>
    <property type="project" value="UniProtKB-KW"/>
</dbReference>
<accession>A0AA38LIR8</accession>
<evidence type="ECO:0000313" key="10">
    <source>
        <dbReference type="EMBL" id="KAH9326208.1"/>
    </source>
</evidence>
<dbReference type="Pfam" id="PF16898">
    <property type="entry name" value="TOPRIM_C"/>
    <property type="match status" value="1"/>
</dbReference>